<evidence type="ECO:0000313" key="3">
    <source>
        <dbReference type="Proteomes" id="UP000684084"/>
    </source>
</evidence>
<sequence length="179" mass="20225">MAEFFDDINSPFFDDKNGPGVPFKEFTDPQNQLVNSENHNAYSIYCGQGCRSLILRANLGKWVERSKEKLKLPDENEKDTKESDSENSSENSSSENSSSENSSSENSSSDDVTLNQGFWVLNDVMAFENINVTNTIVTGIRYLCCPRCNNINPLGYNDTNTKMNEYLIAADRVSYLREE</sequence>
<reference evidence="2" key="1">
    <citation type="submission" date="2020-05" db="EMBL/GenBank/DDBJ databases">
        <authorList>
            <person name="Rincon C."/>
            <person name="Sanders R I."/>
            <person name="Robbins C."/>
            <person name="Chaturvedi A."/>
        </authorList>
    </citation>
    <scope>NUCLEOTIDE SEQUENCE</scope>
    <source>
        <strain evidence="2">CHB12</strain>
    </source>
</reference>
<accession>A0A916EBC1</accession>
<dbReference type="VEuPathDB" id="FungiDB:RhiirFUN_000267"/>
<feature type="region of interest" description="Disordered" evidence="1">
    <location>
        <begin position="70"/>
        <end position="111"/>
    </location>
</feature>
<feature type="compositionally biased region" description="Basic and acidic residues" evidence="1">
    <location>
        <begin position="70"/>
        <end position="84"/>
    </location>
</feature>
<protein>
    <recommendedName>
        <fullName evidence="4">Mss4-like protein</fullName>
    </recommendedName>
</protein>
<dbReference type="GO" id="GO:0016020">
    <property type="term" value="C:membrane"/>
    <property type="evidence" value="ECO:0007669"/>
    <property type="project" value="TreeGrafter"/>
</dbReference>
<evidence type="ECO:0008006" key="4">
    <source>
        <dbReference type="Google" id="ProtNLM"/>
    </source>
</evidence>
<dbReference type="GO" id="GO:0008270">
    <property type="term" value="F:zinc ion binding"/>
    <property type="evidence" value="ECO:0007669"/>
    <property type="project" value="TreeGrafter"/>
</dbReference>
<feature type="compositionally biased region" description="Low complexity" evidence="1">
    <location>
        <begin position="86"/>
        <end position="111"/>
    </location>
</feature>
<dbReference type="Pfam" id="PF04421">
    <property type="entry name" value="Mss4"/>
    <property type="match status" value="1"/>
</dbReference>
<organism evidence="2 3">
    <name type="scientific">Rhizophagus irregularis</name>
    <dbReference type="NCBI Taxonomy" id="588596"/>
    <lineage>
        <taxon>Eukaryota</taxon>
        <taxon>Fungi</taxon>
        <taxon>Fungi incertae sedis</taxon>
        <taxon>Mucoromycota</taxon>
        <taxon>Glomeromycotina</taxon>
        <taxon>Glomeromycetes</taxon>
        <taxon>Glomerales</taxon>
        <taxon>Glomeraceae</taxon>
        <taxon>Rhizophagus</taxon>
    </lineage>
</organism>
<proteinExistence type="predicted"/>
<evidence type="ECO:0000256" key="1">
    <source>
        <dbReference type="SAM" id="MobiDB-lite"/>
    </source>
</evidence>
<dbReference type="GO" id="GO:0005085">
    <property type="term" value="F:guanyl-nucleotide exchange factor activity"/>
    <property type="evidence" value="ECO:0007669"/>
    <property type="project" value="InterPro"/>
</dbReference>
<dbReference type="PANTHER" id="PTHR13276:SF0">
    <property type="entry name" value="GUANINE NUCLEOTIDE EXCHANGE FACTOR MSS4"/>
    <property type="match status" value="1"/>
</dbReference>
<feature type="region of interest" description="Disordered" evidence="1">
    <location>
        <begin position="1"/>
        <end position="28"/>
    </location>
</feature>
<name>A0A916EBC1_9GLOM</name>
<evidence type="ECO:0000313" key="2">
    <source>
        <dbReference type="EMBL" id="CAB5377394.1"/>
    </source>
</evidence>
<gene>
    <name evidence="2" type="ORF">CHRIB12_LOCUS15745</name>
</gene>
<dbReference type="InterPro" id="IPR007515">
    <property type="entry name" value="Mss4"/>
</dbReference>
<comment type="caution">
    <text evidence="2">The sequence shown here is derived from an EMBL/GenBank/DDBJ whole genome shotgun (WGS) entry which is preliminary data.</text>
</comment>
<dbReference type="AlphaFoldDB" id="A0A916EBC1"/>
<dbReference type="GO" id="GO:0006892">
    <property type="term" value="P:post-Golgi vesicle-mediated transport"/>
    <property type="evidence" value="ECO:0007669"/>
    <property type="project" value="TreeGrafter"/>
</dbReference>
<dbReference type="PROSITE" id="PS51796">
    <property type="entry name" value="MSS4"/>
    <property type="match status" value="1"/>
</dbReference>
<dbReference type="GO" id="GO:0007264">
    <property type="term" value="P:small GTPase-mediated signal transduction"/>
    <property type="evidence" value="ECO:0007669"/>
    <property type="project" value="InterPro"/>
</dbReference>
<dbReference type="Proteomes" id="UP000684084">
    <property type="component" value="Unassembled WGS sequence"/>
</dbReference>
<dbReference type="GO" id="GO:0005829">
    <property type="term" value="C:cytosol"/>
    <property type="evidence" value="ECO:0007669"/>
    <property type="project" value="TreeGrafter"/>
</dbReference>
<dbReference type="PANTHER" id="PTHR13276">
    <property type="entry name" value="GUANINE NUCLEOTIDE EXCHANGE FACTOR MSS4"/>
    <property type="match status" value="1"/>
</dbReference>
<dbReference type="OrthoDB" id="30840at2759"/>
<dbReference type="EMBL" id="CAGKOT010000037">
    <property type="protein sequence ID" value="CAB5377394.1"/>
    <property type="molecule type" value="Genomic_DNA"/>
</dbReference>